<dbReference type="PANTHER" id="PTHR43787:SF3">
    <property type="entry name" value="ARYLSULFATASE REGULATORY PROTEIN"/>
    <property type="match status" value="1"/>
</dbReference>
<evidence type="ECO:0000256" key="6">
    <source>
        <dbReference type="ARBA" id="ARBA00023014"/>
    </source>
</evidence>
<dbReference type="SMART" id="SM00729">
    <property type="entry name" value="Elp3"/>
    <property type="match status" value="1"/>
</dbReference>
<dbReference type="NCBIfam" id="TIGR04085">
    <property type="entry name" value="rSAM_more_4Fe4S"/>
    <property type="match status" value="1"/>
</dbReference>
<protein>
    <recommendedName>
        <fullName evidence="7">Radical SAM core domain-containing protein</fullName>
    </recommendedName>
</protein>
<dbReference type="InterPro" id="IPR023867">
    <property type="entry name" value="Sulphatase_maturase_rSAM"/>
</dbReference>
<dbReference type="InterPro" id="IPR013785">
    <property type="entry name" value="Aldolase_TIM"/>
</dbReference>
<dbReference type="InterPro" id="IPR007197">
    <property type="entry name" value="rSAM"/>
</dbReference>
<sequence length="439" mass="49685">MKKNYKASRFNALTNTEEDGLILFNSYTGALADFTKEEKEEVMGYLKNQPGLESSPVKEALIDHGFLVKESADEKKRAEFLHQSLHRTDMLHLILMPTEACNFRCTYCYESFVRGKMDENTVSGVKALVRERITTLNTLHISWFGGEPLMELDLMEELTSVFQEEARDHSVSYSADISTNGYFLTTEVFHKLLSMDVRQFMITIDGVEAVHDKRRFLIGGGKTFSEIMENLKAAKESTENFDLSIRVNFDEDNLKETEELTQYLKEQFAGDPRFGILFRPVGRWGGEHDEDIPICSHITANEKMWQFTENAIDEKLHMSSMIGGIMNPAGSVCYAAKPNAFVIGANGQLYKCTTALDADVNHVGTLNADGTMDLDYDKLISWVTSGEETDAACQNCFYRPACQGNHCPWYRALTGDRPCPSEKNNIKKVLKLVWKNSLL</sequence>
<proteinExistence type="predicted"/>
<dbReference type="SFLD" id="SFLDG01386">
    <property type="entry name" value="main_SPASM_domain-containing"/>
    <property type="match status" value="1"/>
</dbReference>
<dbReference type="PANTHER" id="PTHR43787">
    <property type="entry name" value="FEMO COFACTOR BIOSYNTHESIS PROTEIN NIFB-RELATED"/>
    <property type="match status" value="1"/>
</dbReference>
<dbReference type="InterPro" id="IPR058240">
    <property type="entry name" value="rSAM_sf"/>
</dbReference>
<keyword evidence="3" id="KW-0949">S-adenosyl-L-methionine</keyword>
<feature type="domain" description="Radical SAM core" evidence="7">
    <location>
        <begin position="87"/>
        <end position="315"/>
    </location>
</feature>
<dbReference type="SFLD" id="SFLDS00029">
    <property type="entry name" value="Radical_SAM"/>
    <property type="match status" value="1"/>
</dbReference>
<comment type="cofactor">
    <cofactor evidence="1">
        <name>[4Fe-4S] cluster</name>
        <dbReference type="ChEBI" id="CHEBI:49883"/>
    </cofactor>
</comment>
<dbReference type="SFLD" id="SFLDG01384">
    <property type="entry name" value="thioether_bond_formation_requi"/>
    <property type="match status" value="1"/>
</dbReference>
<dbReference type="SUPFAM" id="SSF102114">
    <property type="entry name" value="Radical SAM enzymes"/>
    <property type="match status" value="1"/>
</dbReference>
<dbReference type="InterPro" id="IPR023885">
    <property type="entry name" value="4Fe4S-binding_SPASM_dom"/>
</dbReference>
<gene>
    <name evidence="8" type="ORF">SAMN05421804_10365</name>
</gene>
<keyword evidence="4" id="KW-0479">Metal-binding</keyword>
<dbReference type="PROSITE" id="PS51918">
    <property type="entry name" value="RADICAL_SAM"/>
    <property type="match status" value="1"/>
</dbReference>
<evidence type="ECO:0000256" key="2">
    <source>
        <dbReference type="ARBA" id="ARBA00022485"/>
    </source>
</evidence>
<dbReference type="InterPro" id="IPR006638">
    <property type="entry name" value="Elp3/MiaA/NifB-like_rSAM"/>
</dbReference>
<organism evidence="8 9">
    <name type="scientific">Proteiniclasticum ruminis</name>
    <dbReference type="NCBI Taxonomy" id="398199"/>
    <lineage>
        <taxon>Bacteria</taxon>
        <taxon>Bacillati</taxon>
        <taxon>Bacillota</taxon>
        <taxon>Clostridia</taxon>
        <taxon>Eubacteriales</taxon>
        <taxon>Clostridiaceae</taxon>
        <taxon>Proteiniclasticum</taxon>
    </lineage>
</organism>
<dbReference type="GO" id="GO:0051539">
    <property type="term" value="F:4 iron, 4 sulfur cluster binding"/>
    <property type="evidence" value="ECO:0007669"/>
    <property type="project" value="UniProtKB-KW"/>
</dbReference>
<dbReference type="GO" id="GO:0046872">
    <property type="term" value="F:metal ion binding"/>
    <property type="evidence" value="ECO:0007669"/>
    <property type="project" value="UniProtKB-KW"/>
</dbReference>
<keyword evidence="2" id="KW-0004">4Fe-4S</keyword>
<dbReference type="Pfam" id="PF04055">
    <property type="entry name" value="Radical_SAM"/>
    <property type="match status" value="1"/>
</dbReference>
<dbReference type="UniPathway" id="UPA00782"/>
<evidence type="ECO:0000256" key="5">
    <source>
        <dbReference type="ARBA" id="ARBA00023004"/>
    </source>
</evidence>
<evidence type="ECO:0000256" key="1">
    <source>
        <dbReference type="ARBA" id="ARBA00001966"/>
    </source>
</evidence>
<accession>A0A1G8LEY5</accession>
<evidence type="ECO:0000256" key="3">
    <source>
        <dbReference type="ARBA" id="ARBA00022691"/>
    </source>
</evidence>
<evidence type="ECO:0000256" key="4">
    <source>
        <dbReference type="ARBA" id="ARBA00022723"/>
    </source>
</evidence>
<dbReference type="Gene3D" id="3.20.20.70">
    <property type="entry name" value="Aldolase class I"/>
    <property type="match status" value="1"/>
</dbReference>
<reference evidence="8 9" key="1">
    <citation type="submission" date="2016-10" db="EMBL/GenBank/DDBJ databases">
        <authorList>
            <person name="de Groot N.N."/>
        </authorList>
    </citation>
    <scope>NUCLEOTIDE SEQUENCE [LARGE SCALE GENOMIC DNA]</scope>
    <source>
        <strain evidence="8 9">CGMCC 1.5058</strain>
    </source>
</reference>
<evidence type="ECO:0000313" key="8">
    <source>
        <dbReference type="EMBL" id="SDI54254.1"/>
    </source>
</evidence>
<dbReference type="CDD" id="cd01335">
    <property type="entry name" value="Radical_SAM"/>
    <property type="match status" value="1"/>
</dbReference>
<dbReference type="GO" id="GO:0016491">
    <property type="term" value="F:oxidoreductase activity"/>
    <property type="evidence" value="ECO:0007669"/>
    <property type="project" value="InterPro"/>
</dbReference>
<dbReference type="RefSeq" id="WP_031575469.1">
    <property type="nucleotide sequence ID" value="NZ_FNDZ01000003.1"/>
</dbReference>
<dbReference type="EMBL" id="FNDZ01000003">
    <property type="protein sequence ID" value="SDI54254.1"/>
    <property type="molecule type" value="Genomic_DNA"/>
</dbReference>
<keyword evidence="6" id="KW-0411">Iron-sulfur</keyword>
<keyword evidence="5" id="KW-0408">Iron</keyword>
<dbReference type="Proteomes" id="UP000183255">
    <property type="component" value="Unassembled WGS sequence"/>
</dbReference>
<evidence type="ECO:0000259" key="7">
    <source>
        <dbReference type="PROSITE" id="PS51918"/>
    </source>
</evidence>
<evidence type="ECO:0000313" key="9">
    <source>
        <dbReference type="Proteomes" id="UP000183255"/>
    </source>
</evidence>
<dbReference type="SFLD" id="SFLDG01067">
    <property type="entry name" value="SPASM/twitch_domain_containing"/>
    <property type="match status" value="1"/>
</dbReference>
<name>A0A1G8LEY5_9CLOT</name>
<dbReference type="AlphaFoldDB" id="A0A1G8LEY5"/>